<protein>
    <submittedName>
        <fullName evidence="2">Uncharacterized protein</fullName>
    </submittedName>
</protein>
<name>A0ABV0WFV0_9TELE</name>
<gene>
    <name evidence="2" type="ORF">XENORESO_021090</name>
</gene>
<evidence type="ECO:0000256" key="1">
    <source>
        <dbReference type="SAM" id="MobiDB-lite"/>
    </source>
</evidence>
<sequence length="169" mass="18549">MVHISSISLHSAEEKTQLSQMPVIPQRPAATLEAFAASKPPGSTFSLFPHAHIPYSGHSLSFLLPLSSSSFFFYLSFYLHPCSLIRLFPLSGDCTMHINYSEAVSQFLQLIQSERGSALMGSCCTCYRLQHTLETSGGRRSRKDGGKEEKKQDGGSSGGSRGETEDERK</sequence>
<evidence type="ECO:0000313" key="3">
    <source>
        <dbReference type="Proteomes" id="UP001444071"/>
    </source>
</evidence>
<evidence type="ECO:0000313" key="2">
    <source>
        <dbReference type="EMBL" id="MEQ2268466.1"/>
    </source>
</evidence>
<keyword evidence="3" id="KW-1185">Reference proteome</keyword>
<proteinExistence type="predicted"/>
<dbReference type="EMBL" id="JAHRIM010050132">
    <property type="protein sequence ID" value="MEQ2268466.1"/>
    <property type="molecule type" value="Genomic_DNA"/>
</dbReference>
<accession>A0ABV0WFV0</accession>
<comment type="caution">
    <text evidence="2">The sequence shown here is derived from an EMBL/GenBank/DDBJ whole genome shotgun (WGS) entry which is preliminary data.</text>
</comment>
<reference evidence="2 3" key="1">
    <citation type="submission" date="2021-06" db="EMBL/GenBank/DDBJ databases">
        <authorList>
            <person name="Palmer J.M."/>
        </authorList>
    </citation>
    <scope>NUCLEOTIDE SEQUENCE [LARGE SCALE GENOMIC DNA]</scope>
    <source>
        <strain evidence="2 3">XR_2019</strain>
        <tissue evidence="2">Muscle</tissue>
    </source>
</reference>
<feature type="compositionally biased region" description="Basic and acidic residues" evidence="1">
    <location>
        <begin position="143"/>
        <end position="153"/>
    </location>
</feature>
<dbReference type="Proteomes" id="UP001444071">
    <property type="component" value="Unassembled WGS sequence"/>
</dbReference>
<feature type="region of interest" description="Disordered" evidence="1">
    <location>
        <begin position="135"/>
        <end position="169"/>
    </location>
</feature>
<organism evidence="2 3">
    <name type="scientific">Xenotaenia resolanae</name>
    <dbReference type="NCBI Taxonomy" id="208358"/>
    <lineage>
        <taxon>Eukaryota</taxon>
        <taxon>Metazoa</taxon>
        <taxon>Chordata</taxon>
        <taxon>Craniata</taxon>
        <taxon>Vertebrata</taxon>
        <taxon>Euteleostomi</taxon>
        <taxon>Actinopterygii</taxon>
        <taxon>Neopterygii</taxon>
        <taxon>Teleostei</taxon>
        <taxon>Neoteleostei</taxon>
        <taxon>Acanthomorphata</taxon>
        <taxon>Ovalentaria</taxon>
        <taxon>Atherinomorphae</taxon>
        <taxon>Cyprinodontiformes</taxon>
        <taxon>Goodeidae</taxon>
        <taxon>Xenotaenia</taxon>
    </lineage>
</organism>